<evidence type="ECO:0000313" key="6">
    <source>
        <dbReference type="Proteomes" id="UP000183974"/>
    </source>
</evidence>
<keyword evidence="6" id="KW-1185">Reference proteome</keyword>
<comment type="similarity">
    <text evidence="1 2">Belongs to the Cu-Zn superoxide dismutase family.</text>
</comment>
<feature type="chain" id="PRO_5013042686" description="Superoxide dismutase [Cu-Zn]" evidence="3">
    <location>
        <begin position="30"/>
        <end position="177"/>
    </location>
</feature>
<comment type="catalytic activity">
    <reaction evidence="2">
        <text>2 superoxide + 2 H(+) = H2O2 + O2</text>
        <dbReference type="Rhea" id="RHEA:20696"/>
        <dbReference type="ChEBI" id="CHEBI:15378"/>
        <dbReference type="ChEBI" id="CHEBI:15379"/>
        <dbReference type="ChEBI" id="CHEBI:16240"/>
        <dbReference type="ChEBI" id="CHEBI:18421"/>
        <dbReference type="EC" id="1.15.1.1"/>
    </reaction>
</comment>
<proteinExistence type="inferred from homology"/>
<dbReference type="GO" id="GO:0004784">
    <property type="term" value="F:superoxide dismutase activity"/>
    <property type="evidence" value="ECO:0007669"/>
    <property type="project" value="UniProtKB-EC"/>
</dbReference>
<dbReference type="CDD" id="cd00305">
    <property type="entry name" value="Cu-Zn_Superoxide_Dismutase"/>
    <property type="match status" value="1"/>
</dbReference>
<dbReference type="EMBL" id="FRBR01000021">
    <property type="protein sequence ID" value="SHM54165.1"/>
    <property type="molecule type" value="Genomic_DNA"/>
</dbReference>
<keyword evidence="2" id="KW-0560">Oxidoreductase</keyword>
<evidence type="ECO:0000256" key="2">
    <source>
        <dbReference type="RuleBase" id="RU000393"/>
    </source>
</evidence>
<dbReference type="Pfam" id="PF00080">
    <property type="entry name" value="Sod_Cu"/>
    <property type="match status" value="1"/>
</dbReference>
<dbReference type="STRING" id="337701.SAMN05444398_12118"/>
<dbReference type="OrthoDB" id="5431326at2"/>
<sequence length="177" mass="18413">MTVSRPHPSRPLLLLGSAAFFALAGPVVAQDNQQEVTFTNADGAETGTAMLTGTPAGLLIELDLRNLPPETWHGFHIHETGECDADDGFESAGGHFSISETNHGLLMTGGPHTGDMPNQYVAADGTLKAQVLNTYAFLGGPSDNVSGRALVLHGGADDYESQPSGDAGERIACAVIE</sequence>
<dbReference type="Gene3D" id="2.60.40.200">
    <property type="entry name" value="Superoxide dismutase, copper/zinc binding domain"/>
    <property type="match status" value="1"/>
</dbReference>
<evidence type="ECO:0000259" key="4">
    <source>
        <dbReference type="Pfam" id="PF00080"/>
    </source>
</evidence>
<comment type="cofactor">
    <cofactor evidence="2">
        <name>Cu cation</name>
        <dbReference type="ChEBI" id="CHEBI:23378"/>
    </cofactor>
    <text evidence="2">Binds 1 copper ion per subunit.</text>
</comment>
<keyword evidence="2" id="KW-0862">Zinc</keyword>
<dbReference type="PROSITE" id="PS00332">
    <property type="entry name" value="SOD_CU_ZN_2"/>
    <property type="match status" value="1"/>
</dbReference>
<dbReference type="RefSeq" id="WP_073037567.1">
    <property type="nucleotide sequence ID" value="NZ_BMLR01000008.1"/>
</dbReference>
<dbReference type="InterPro" id="IPR018152">
    <property type="entry name" value="SOD_Cu/Zn_BS"/>
</dbReference>
<dbReference type="AlphaFoldDB" id="A0A1M7JMM9"/>
<dbReference type="PANTHER" id="PTHR10003">
    <property type="entry name" value="SUPEROXIDE DISMUTASE CU-ZN -RELATED"/>
    <property type="match status" value="1"/>
</dbReference>
<dbReference type="GO" id="GO:0005507">
    <property type="term" value="F:copper ion binding"/>
    <property type="evidence" value="ECO:0007669"/>
    <property type="project" value="InterPro"/>
</dbReference>
<keyword evidence="2" id="KW-0479">Metal-binding</keyword>
<protein>
    <recommendedName>
        <fullName evidence="2">Superoxide dismutase [Cu-Zn]</fullName>
        <ecNumber evidence="2">1.15.1.1</ecNumber>
    </recommendedName>
</protein>
<dbReference type="EC" id="1.15.1.1" evidence="2"/>
<dbReference type="Proteomes" id="UP000183974">
    <property type="component" value="Unassembled WGS sequence"/>
</dbReference>
<comment type="cofactor">
    <cofactor evidence="2">
        <name>Zn(2+)</name>
        <dbReference type="ChEBI" id="CHEBI:29105"/>
    </cofactor>
    <text evidence="2">Binds 1 zinc ion per subunit.</text>
</comment>
<accession>A0A1M7JMM9</accession>
<feature type="domain" description="Superoxide dismutase copper/zinc binding" evidence="4">
    <location>
        <begin position="46"/>
        <end position="176"/>
    </location>
</feature>
<dbReference type="InterPro" id="IPR036423">
    <property type="entry name" value="SOD-like_Cu/Zn_dom_sf"/>
</dbReference>
<organism evidence="5 6">
    <name type="scientific">Roseovarius pacificus</name>
    <dbReference type="NCBI Taxonomy" id="337701"/>
    <lineage>
        <taxon>Bacteria</taxon>
        <taxon>Pseudomonadati</taxon>
        <taxon>Pseudomonadota</taxon>
        <taxon>Alphaproteobacteria</taxon>
        <taxon>Rhodobacterales</taxon>
        <taxon>Roseobacteraceae</taxon>
        <taxon>Roseovarius</taxon>
    </lineage>
</organism>
<evidence type="ECO:0000256" key="1">
    <source>
        <dbReference type="ARBA" id="ARBA00010457"/>
    </source>
</evidence>
<reference evidence="5 6" key="1">
    <citation type="submission" date="2016-11" db="EMBL/GenBank/DDBJ databases">
        <authorList>
            <person name="Jaros S."/>
            <person name="Januszkiewicz K."/>
            <person name="Wedrychowicz H."/>
        </authorList>
    </citation>
    <scope>NUCLEOTIDE SEQUENCE [LARGE SCALE GENOMIC DNA]</scope>
    <source>
        <strain evidence="5 6">DSM 29589</strain>
    </source>
</reference>
<comment type="function">
    <text evidence="2">Destroys radicals which are normally produced within the cells and which are toxic to biological systems.</text>
</comment>
<evidence type="ECO:0000313" key="5">
    <source>
        <dbReference type="EMBL" id="SHM54165.1"/>
    </source>
</evidence>
<feature type="signal peptide" evidence="3">
    <location>
        <begin position="1"/>
        <end position="29"/>
    </location>
</feature>
<dbReference type="InterPro" id="IPR001424">
    <property type="entry name" value="SOD_Cu_Zn_dom"/>
</dbReference>
<name>A0A1M7JMM9_9RHOB</name>
<keyword evidence="2" id="KW-0186">Copper</keyword>
<keyword evidence="3" id="KW-0732">Signal</keyword>
<dbReference type="SUPFAM" id="SSF49329">
    <property type="entry name" value="Cu,Zn superoxide dismutase-like"/>
    <property type="match status" value="1"/>
</dbReference>
<evidence type="ECO:0000256" key="3">
    <source>
        <dbReference type="SAM" id="SignalP"/>
    </source>
</evidence>
<dbReference type="InterPro" id="IPR024134">
    <property type="entry name" value="SOD_Cu/Zn_/chaperone"/>
</dbReference>
<gene>
    <name evidence="5" type="ORF">SAMN05444398_12118</name>
</gene>